<sequence length="126" mass="14462">MTRQTRQKTACPMDALLRLLMGPWTTYILWTLRQRGPLRFGALKREVRGISSRMLTERLRTLEAAWIVFRAYHPSIPPEVTYGLTQRGLELREVLDALDALAQRWDAEDRDGQSAPREPSPSVTSP</sequence>
<evidence type="ECO:0000256" key="1">
    <source>
        <dbReference type="ARBA" id="ARBA00023015"/>
    </source>
</evidence>
<dbReference type="SUPFAM" id="SSF46785">
    <property type="entry name" value="Winged helix' DNA-binding domain"/>
    <property type="match status" value="1"/>
</dbReference>
<name>A0A845U831_9PROT</name>
<keyword evidence="1" id="KW-0805">Transcription regulation</keyword>
<gene>
    <name evidence="6" type="ORF">GL267_04870</name>
</gene>
<dbReference type="RefSeq" id="WP_163097078.1">
    <property type="nucleotide sequence ID" value="NZ_CP127523.1"/>
</dbReference>
<dbReference type="PANTHER" id="PTHR33204">
    <property type="entry name" value="TRANSCRIPTIONAL REGULATOR, MARR FAMILY"/>
    <property type="match status" value="1"/>
</dbReference>
<evidence type="ECO:0000256" key="2">
    <source>
        <dbReference type="ARBA" id="ARBA00023125"/>
    </source>
</evidence>
<proteinExistence type="predicted"/>
<organism evidence="6">
    <name type="scientific">Acidithiobacillus ferrianus</name>
    <dbReference type="NCBI Taxonomy" id="2678518"/>
    <lineage>
        <taxon>Bacteria</taxon>
        <taxon>Pseudomonadati</taxon>
        <taxon>Pseudomonadota</taxon>
        <taxon>Acidithiobacillia</taxon>
        <taxon>Acidithiobacillales</taxon>
        <taxon>Acidithiobacillaceae</taxon>
        <taxon>Acidithiobacillus</taxon>
    </lineage>
</organism>
<keyword evidence="3" id="KW-0804">Transcription</keyword>
<feature type="domain" description="HTH hxlR-type" evidence="5">
    <location>
        <begin position="11"/>
        <end position="110"/>
    </location>
</feature>
<reference evidence="6" key="1">
    <citation type="submission" date="2019-11" db="EMBL/GenBank/DDBJ databases">
        <title>Acidithiobacillus ferrianus sp. nov.: a facultatively anaerobic and extremely acidophilic chemolithoautotroph.</title>
        <authorList>
            <person name="Norris P.R."/>
            <person name="Falagan C."/>
            <person name="Moya-Beltran A."/>
            <person name="Castro M."/>
            <person name="Quatrini R."/>
            <person name="Johnson D.B."/>
        </authorList>
    </citation>
    <scope>NUCLEOTIDE SEQUENCE [LARGE SCALE GENOMIC DNA]</scope>
    <source>
        <strain evidence="6">MG</strain>
    </source>
</reference>
<dbReference type="InterPro" id="IPR002577">
    <property type="entry name" value="HTH_HxlR"/>
</dbReference>
<keyword evidence="2" id="KW-0238">DNA-binding</keyword>
<dbReference type="Gene3D" id="1.10.10.10">
    <property type="entry name" value="Winged helix-like DNA-binding domain superfamily/Winged helix DNA-binding domain"/>
    <property type="match status" value="1"/>
</dbReference>
<dbReference type="AlphaFoldDB" id="A0A845U831"/>
<evidence type="ECO:0000256" key="3">
    <source>
        <dbReference type="ARBA" id="ARBA00023163"/>
    </source>
</evidence>
<evidence type="ECO:0000256" key="4">
    <source>
        <dbReference type="SAM" id="MobiDB-lite"/>
    </source>
</evidence>
<comment type="caution">
    <text evidence="6">The sequence shown here is derived from an EMBL/GenBank/DDBJ whole genome shotgun (WGS) entry which is preliminary data.</text>
</comment>
<dbReference type="InterPro" id="IPR036390">
    <property type="entry name" value="WH_DNA-bd_sf"/>
</dbReference>
<protein>
    <submittedName>
        <fullName evidence="6">Transcriptional regulator</fullName>
    </submittedName>
</protein>
<dbReference type="PROSITE" id="PS51118">
    <property type="entry name" value="HTH_HXLR"/>
    <property type="match status" value="1"/>
</dbReference>
<evidence type="ECO:0000313" key="6">
    <source>
        <dbReference type="EMBL" id="NDU42001.1"/>
    </source>
</evidence>
<evidence type="ECO:0000259" key="5">
    <source>
        <dbReference type="PROSITE" id="PS51118"/>
    </source>
</evidence>
<dbReference type="Pfam" id="PF01638">
    <property type="entry name" value="HxlR"/>
    <property type="match status" value="1"/>
</dbReference>
<feature type="region of interest" description="Disordered" evidence="4">
    <location>
        <begin position="106"/>
        <end position="126"/>
    </location>
</feature>
<dbReference type="InterPro" id="IPR036388">
    <property type="entry name" value="WH-like_DNA-bd_sf"/>
</dbReference>
<dbReference type="GO" id="GO:0003677">
    <property type="term" value="F:DNA binding"/>
    <property type="evidence" value="ECO:0007669"/>
    <property type="project" value="UniProtKB-KW"/>
</dbReference>
<accession>A0A845U831</accession>
<dbReference type="EMBL" id="WNJL01000022">
    <property type="protein sequence ID" value="NDU42001.1"/>
    <property type="molecule type" value="Genomic_DNA"/>
</dbReference>
<dbReference type="PANTHER" id="PTHR33204:SF37">
    <property type="entry name" value="HTH-TYPE TRANSCRIPTIONAL REGULATOR YODB"/>
    <property type="match status" value="1"/>
</dbReference>